<sequence length="54" mass="6186">MAVVTRLAITRTQATPRLTANLKHRTKRPNNADKTQQKEECDSHDFKPSKIQNP</sequence>
<feature type="region of interest" description="Disordered" evidence="1">
    <location>
        <begin position="15"/>
        <end position="54"/>
    </location>
</feature>
<organism evidence="2">
    <name type="scientific">Daucus carota subsp. sativus</name>
    <name type="common">Carrot</name>
    <dbReference type="NCBI Taxonomy" id="79200"/>
    <lineage>
        <taxon>Eukaryota</taxon>
        <taxon>Viridiplantae</taxon>
        <taxon>Streptophyta</taxon>
        <taxon>Embryophyta</taxon>
        <taxon>Tracheophyta</taxon>
        <taxon>Spermatophyta</taxon>
        <taxon>Magnoliopsida</taxon>
        <taxon>eudicotyledons</taxon>
        <taxon>Gunneridae</taxon>
        <taxon>Pentapetalae</taxon>
        <taxon>asterids</taxon>
        <taxon>campanulids</taxon>
        <taxon>Apiales</taxon>
        <taxon>Apiaceae</taxon>
        <taxon>Apioideae</taxon>
        <taxon>Scandiceae</taxon>
        <taxon>Daucinae</taxon>
        <taxon>Daucus</taxon>
        <taxon>Daucus sect. Daucus</taxon>
    </lineage>
</organism>
<feature type="compositionally biased region" description="Basic and acidic residues" evidence="1">
    <location>
        <begin position="35"/>
        <end position="48"/>
    </location>
</feature>
<gene>
    <name evidence="2" type="ORF">DCAR_005163</name>
</gene>
<accession>A0A166CTT4</accession>
<proteinExistence type="predicted"/>
<comment type="caution">
    <text evidence="2">The sequence shown here is derived from an EMBL/GenBank/DDBJ whole genome shotgun (WGS) entry which is preliminary data.</text>
</comment>
<protein>
    <submittedName>
        <fullName evidence="2">Uncharacterized protein</fullName>
    </submittedName>
</protein>
<name>A0A166CTT4_DAUCS</name>
<evidence type="ECO:0000313" key="2">
    <source>
        <dbReference type="EMBL" id="KZN04326.1"/>
    </source>
</evidence>
<dbReference type="EMBL" id="LNRQ01000002">
    <property type="protein sequence ID" value="KZN04326.1"/>
    <property type="molecule type" value="Genomic_DNA"/>
</dbReference>
<dbReference type="Gramene" id="KZN04326">
    <property type="protein sequence ID" value="KZN04326"/>
    <property type="gene ID" value="DCAR_005163"/>
</dbReference>
<evidence type="ECO:0000256" key="1">
    <source>
        <dbReference type="SAM" id="MobiDB-lite"/>
    </source>
</evidence>
<reference evidence="2" key="1">
    <citation type="journal article" date="2016" name="Nat. Genet.">
        <title>A high-quality carrot genome assembly provides new insights into carotenoid accumulation and asterid genome evolution.</title>
        <authorList>
            <person name="Iorizzo M."/>
            <person name="Ellison S."/>
            <person name="Senalik D."/>
            <person name="Zeng P."/>
            <person name="Satapoomin P."/>
            <person name="Huang J."/>
            <person name="Bowman M."/>
            <person name="Iovene M."/>
            <person name="Sanseverino W."/>
            <person name="Cavagnaro P."/>
            <person name="Yildiz M."/>
            <person name="Macko-Podgorni A."/>
            <person name="Moranska E."/>
            <person name="Grzebelus E."/>
            <person name="Grzebelus D."/>
            <person name="Ashrafi H."/>
            <person name="Zheng Z."/>
            <person name="Cheng S."/>
            <person name="Spooner D."/>
            <person name="Van Deynze A."/>
            <person name="Simon P."/>
        </authorList>
    </citation>
    <scope>NUCLEOTIDE SEQUENCE [LARGE SCALE GENOMIC DNA]</scope>
    <source>
        <tissue evidence="2">Leaf</tissue>
    </source>
</reference>
<dbReference type="AlphaFoldDB" id="A0A166CTT4"/>